<keyword evidence="1" id="KW-0732">Signal</keyword>
<keyword evidence="3" id="KW-1185">Reference proteome</keyword>
<dbReference type="Proteomes" id="UP000290482">
    <property type="component" value="Chromosome"/>
</dbReference>
<dbReference type="NCBIfam" id="NF045850">
    <property type="entry name" value="ABC_Mplas_LP"/>
    <property type="match status" value="1"/>
</dbReference>
<evidence type="ECO:0000313" key="2">
    <source>
        <dbReference type="EMBL" id="VEU55476.1"/>
    </source>
</evidence>
<sequence>MKISKKFKQVLLTAIPLTVLSTLPLLSARCDKTNYNMINKRLYIRTLNANLQKQAWINDASRTFGAMQDNLSHHFIGGLLVRKSGLNEPTIETLKLPTGPVSKISKPTFYKNKLEYVKEFILTIDGEQKIYDNDEAEILPEGTEEINGKKYYTDISVQALSKNAKSINNPEFYKDLEKASKLQFTLKEDVYWSDYKGQKTKYKINPKDVYYSWLRTVTLNRSLRYNPAYGGSEALDKLIHDNLLDVEASDLTKNEQGYPNEYLYGIFNVNSANFYKEDKFITDATINSKQVKAITIDKKDASKKADFKNFFISCLLTGQDFILAPSEYIDDVNANGIKAYSYKGLAASPSINAQLEAIKDKVFGKIGGYWYGIHEKTTLFAGPYYALEITGTDKDFKLNENYWDQEWVKSTNKINEIIWRYASSTTQTTDEFAKNNFINYQQFATTEADYSLLTPANKTIVNKNVKKYGLRQLKPSNKLNPRQRFITTSHLNLAVADSKFLNDAYLKISYNVTKDDIKNGKQSLSDYLSNGPLSFRSILNAAVNWDAFTNTLTNNIGRPWLVKLAEDGAIGGLDQNTASHTTFKSFYNEINSLFAFDKDGNKIEFSKTKDRFQISPEDNQKSLASAAKVIDQYKSAGFDELKQKLAELIADFDEKNPTLKGQNFEYTWFFQYVNVDPNLEVAMNSLCDLYAELNPRLKYKFVSVKDGNDPDLNAVRNKDITGQTFASWSYDFDLSASGFDSLSWNGSLLSILTSLEDPANAALKAKFENIFPEMAKVAAAFKAYGIANPWNVSVPVDKLHLVEPTQYKDFRNDGYNYVWKLQDGKYVRDGDNEYPDATEIYGYSAKFWLNYTGTQTNENIMKLVNELATFFRIDPQTGHNVISKSEYTPFLLNKFYHRPIITGEVLHYSDVKVDKAPNEKK</sequence>
<accession>A0A448ZW52</accession>
<dbReference type="Gene3D" id="3.90.76.10">
    <property type="entry name" value="Dipeptide-binding Protein, Domain 1"/>
    <property type="match status" value="1"/>
</dbReference>
<dbReference type="KEGG" id="mob:NCTC10112_00245"/>
<protein>
    <submittedName>
        <fullName evidence="2">Uncharacterized protein</fullName>
    </submittedName>
</protein>
<dbReference type="AlphaFoldDB" id="A0A448ZW52"/>
<feature type="signal peptide" evidence="1">
    <location>
        <begin position="1"/>
        <end position="27"/>
    </location>
</feature>
<organism evidence="2 3">
    <name type="scientific">Metamycoplasma orale</name>
    <name type="common">Mycoplasma orale</name>
    <dbReference type="NCBI Taxonomy" id="2121"/>
    <lineage>
        <taxon>Bacteria</taxon>
        <taxon>Bacillati</taxon>
        <taxon>Mycoplasmatota</taxon>
        <taxon>Mycoplasmoidales</taxon>
        <taxon>Metamycoplasmataceae</taxon>
        <taxon>Metamycoplasma</taxon>
    </lineage>
</organism>
<reference evidence="2 3" key="1">
    <citation type="submission" date="2019-01" db="EMBL/GenBank/DDBJ databases">
        <authorList>
            <consortium name="Pathogen Informatics"/>
        </authorList>
    </citation>
    <scope>NUCLEOTIDE SEQUENCE [LARGE SCALE GENOMIC DNA]</scope>
    <source>
        <strain evidence="2 3">NCTC10112</strain>
    </source>
</reference>
<proteinExistence type="predicted"/>
<dbReference type="EMBL" id="LR214940">
    <property type="protein sequence ID" value="VEU55476.1"/>
    <property type="molecule type" value="Genomic_DNA"/>
</dbReference>
<feature type="chain" id="PRO_5019338268" evidence="1">
    <location>
        <begin position="28"/>
        <end position="921"/>
    </location>
</feature>
<name>A0A448ZW52_METOS</name>
<dbReference type="SUPFAM" id="SSF53850">
    <property type="entry name" value="Periplasmic binding protein-like II"/>
    <property type="match status" value="1"/>
</dbReference>
<evidence type="ECO:0000256" key="1">
    <source>
        <dbReference type="SAM" id="SignalP"/>
    </source>
</evidence>
<gene>
    <name evidence="2" type="ORF">NCTC10112_00245</name>
</gene>
<dbReference type="OrthoDB" id="395154at2"/>
<dbReference type="RefSeq" id="WP_022936204.1">
    <property type="nucleotide sequence ID" value="NZ_LR214940.1"/>
</dbReference>
<evidence type="ECO:0000313" key="3">
    <source>
        <dbReference type="Proteomes" id="UP000290482"/>
    </source>
</evidence>